<dbReference type="Gene3D" id="3.30.160.60">
    <property type="entry name" value="Classic Zinc Finger"/>
    <property type="match status" value="1"/>
</dbReference>
<evidence type="ECO:0000256" key="3">
    <source>
        <dbReference type="ARBA" id="ARBA00009131"/>
    </source>
</evidence>
<keyword evidence="8 12" id="KW-0175">Coiled coil</keyword>
<evidence type="ECO:0000256" key="9">
    <source>
        <dbReference type="ARBA" id="ARBA00023212"/>
    </source>
</evidence>
<keyword evidence="4" id="KW-0963">Cytoplasm</keyword>
<evidence type="ECO:0000256" key="2">
    <source>
        <dbReference type="ARBA" id="ARBA00004120"/>
    </source>
</evidence>
<comment type="subcellular location">
    <subcellularLocation>
        <location evidence="2">Cytoplasm</location>
        <location evidence="2">Cytoskeleton</location>
        <location evidence="2">Cilium basal body</location>
    </subcellularLocation>
    <subcellularLocation>
        <location evidence="1">Cytoplasm</location>
        <location evidence="1">Cytoskeleton</location>
        <location evidence="1">Microtubule organizing center</location>
        <location evidence="1">Centrosome</location>
        <location evidence="1">Centriole</location>
    </subcellularLocation>
</comment>
<evidence type="ECO:0000256" key="13">
    <source>
        <dbReference type="SAM" id="MobiDB-lite"/>
    </source>
</evidence>
<feature type="coiled-coil region" evidence="12">
    <location>
        <begin position="178"/>
        <end position="205"/>
    </location>
</feature>
<comment type="similarity">
    <text evidence="3">Belongs to the DZIP C2H2-type zinc-finger protein family.</text>
</comment>
<keyword evidence="9" id="KW-0206">Cytoskeleton</keyword>
<accession>A0A9N9SL00</accession>
<evidence type="ECO:0000256" key="7">
    <source>
        <dbReference type="ARBA" id="ARBA00022833"/>
    </source>
</evidence>
<evidence type="ECO:0000256" key="1">
    <source>
        <dbReference type="ARBA" id="ARBA00004114"/>
    </source>
</evidence>
<keyword evidence="16" id="KW-1185">Reference proteome</keyword>
<evidence type="ECO:0000259" key="14">
    <source>
        <dbReference type="PROSITE" id="PS50157"/>
    </source>
</evidence>
<evidence type="ECO:0000313" key="16">
    <source>
        <dbReference type="Proteomes" id="UP001153737"/>
    </source>
</evidence>
<dbReference type="GO" id="GO:0036064">
    <property type="term" value="C:ciliary basal body"/>
    <property type="evidence" value="ECO:0007669"/>
    <property type="project" value="TreeGrafter"/>
</dbReference>
<sequence>MKKMGVDDYKWHCDFIQLAWDSGFSFGKYQYPNIDKYKICLVDIERIIRERDVASVENQIPTILQFTLDNDQANVLDPNFVKVFRISQLSVEYLMFCKKYLDNLVISMKKEISDLKHEKKELKSYVEELETHLSATTNNLISTFRCEKCPKVFSSQNYLTSHFKRRHDEENIKENLETAKLYSELTELREKVNLAEKTIKEKADEPESEKLRMEESSSSKFIDEIQKNFVTFREQVEHKIEHLQSEKQFFNEKYDKLFDVLLQYKNKEVEQKDKERIEENKYKEESSKNEGIAEHGTQTEDINKFSNLQIQTIDHVNTISIEETVTEENIATNEEHNTNYIVDQKINALGEDIENKISTGLFNIQNQMKAFCEKLIQFETRQNESLRLEEPAKRIQTLTTEKMETEENKPMIKPRTKFSKPTTLDRTVVNENEAEKLKYELNKMLSKHRHKQNLKPNYKSTSESESETDSISIVLRKEPSKIQKVQPKITKVSLKKSKGPMEKNKAPRMNMTIAEVEREKEFLKTEINDGLQMRLQEMGISPHWKGIPKKTYERALHIVRHQASQNKKYFPDYDKLKKSIENSLKHESELKTTKGKLSHVKQKQNHKEPNLIKIGYRKKNTEVSNKSEPSTRPLVIIKNRSLYDTDSAIEDELENNKPLKRIENIQKAVIEELRVVQSQTEHVKSGDTDSDLKSLSLSDEENKIETKSAMKSYPSDGSLVKKKVLFDMEQFDTIDASQVIDKGKTEKNIESSLSDFEIS</sequence>
<dbReference type="PROSITE" id="PS00028">
    <property type="entry name" value="ZINC_FINGER_C2H2_1"/>
    <property type="match status" value="1"/>
</dbReference>
<dbReference type="PANTHER" id="PTHR21502">
    <property type="entry name" value="ZINC FINGER PROTEIN DZIP1"/>
    <property type="match status" value="1"/>
</dbReference>
<evidence type="ECO:0000256" key="11">
    <source>
        <dbReference type="PROSITE-ProRule" id="PRU00042"/>
    </source>
</evidence>
<dbReference type="GO" id="GO:0005814">
    <property type="term" value="C:centriole"/>
    <property type="evidence" value="ECO:0007669"/>
    <property type="project" value="UniProtKB-SubCell"/>
</dbReference>
<gene>
    <name evidence="15" type="ORF">PHAECO_LOCUS11026</name>
</gene>
<dbReference type="InterPro" id="IPR051241">
    <property type="entry name" value="DZIP_RILPL"/>
</dbReference>
<dbReference type="InterPro" id="IPR032714">
    <property type="entry name" value="DZIP1_N"/>
</dbReference>
<dbReference type="EMBL" id="OU896713">
    <property type="protein sequence ID" value="CAG9823675.1"/>
    <property type="molecule type" value="Genomic_DNA"/>
</dbReference>
<keyword evidence="7" id="KW-0862">Zinc</keyword>
<dbReference type="AlphaFoldDB" id="A0A9N9SL00"/>
<dbReference type="GO" id="GO:0005737">
    <property type="term" value="C:cytoplasm"/>
    <property type="evidence" value="ECO:0007669"/>
    <property type="project" value="TreeGrafter"/>
</dbReference>
<evidence type="ECO:0000256" key="5">
    <source>
        <dbReference type="ARBA" id="ARBA00022723"/>
    </source>
</evidence>
<dbReference type="Pfam" id="PF25977">
    <property type="entry name" value="DZIP1"/>
    <property type="match status" value="1"/>
</dbReference>
<dbReference type="Pfam" id="PF13815">
    <property type="entry name" value="Dzip-like_N"/>
    <property type="match status" value="1"/>
</dbReference>
<dbReference type="SMART" id="SM00355">
    <property type="entry name" value="ZnF_C2H2"/>
    <property type="match status" value="1"/>
</dbReference>
<feature type="region of interest" description="Disordered" evidence="13">
    <location>
        <begin position="448"/>
        <end position="470"/>
    </location>
</feature>
<dbReference type="GO" id="GO:0060271">
    <property type="term" value="P:cilium assembly"/>
    <property type="evidence" value="ECO:0007669"/>
    <property type="project" value="TreeGrafter"/>
</dbReference>
<evidence type="ECO:0000256" key="6">
    <source>
        <dbReference type="ARBA" id="ARBA00022771"/>
    </source>
</evidence>
<dbReference type="Proteomes" id="UP001153737">
    <property type="component" value="Chromosome 7"/>
</dbReference>
<reference evidence="15" key="1">
    <citation type="submission" date="2022-01" db="EMBL/GenBank/DDBJ databases">
        <authorList>
            <person name="King R."/>
        </authorList>
    </citation>
    <scope>NUCLEOTIDE SEQUENCE</scope>
</reference>
<evidence type="ECO:0000256" key="12">
    <source>
        <dbReference type="SAM" id="Coils"/>
    </source>
</evidence>
<evidence type="ECO:0000256" key="10">
    <source>
        <dbReference type="ARBA" id="ARBA00023273"/>
    </source>
</evidence>
<dbReference type="PROSITE" id="PS50157">
    <property type="entry name" value="ZINC_FINGER_C2H2_2"/>
    <property type="match status" value="1"/>
</dbReference>
<feature type="coiled-coil region" evidence="12">
    <location>
        <begin position="108"/>
        <end position="139"/>
    </location>
</feature>
<keyword evidence="6 11" id="KW-0863">Zinc-finger</keyword>
<dbReference type="InterPro" id="IPR013087">
    <property type="entry name" value="Znf_C2H2_type"/>
</dbReference>
<proteinExistence type="inferred from homology"/>
<evidence type="ECO:0000313" key="15">
    <source>
        <dbReference type="EMBL" id="CAG9823675.1"/>
    </source>
</evidence>
<name>A0A9N9SL00_PHACE</name>
<protein>
    <recommendedName>
        <fullName evidence="14">C2H2-type domain-containing protein</fullName>
    </recommendedName>
</protein>
<keyword evidence="10" id="KW-0966">Cell projection</keyword>
<evidence type="ECO:0000256" key="4">
    <source>
        <dbReference type="ARBA" id="ARBA00022490"/>
    </source>
</evidence>
<feature type="domain" description="C2H2-type" evidence="14">
    <location>
        <begin position="144"/>
        <end position="172"/>
    </location>
</feature>
<reference evidence="15" key="2">
    <citation type="submission" date="2022-10" db="EMBL/GenBank/DDBJ databases">
        <authorList>
            <consortium name="ENA_rothamsted_submissions"/>
            <consortium name="culmorum"/>
            <person name="King R."/>
        </authorList>
    </citation>
    <scope>NUCLEOTIDE SEQUENCE</scope>
</reference>
<dbReference type="InterPro" id="IPR058883">
    <property type="entry name" value="DZIP1_dom"/>
</dbReference>
<keyword evidence="5" id="KW-0479">Metal-binding</keyword>
<dbReference type="GO" id="GO:0008270">
    <property type="term" value="F:zinc ion binding"/>
    <property type="evidence" value="ECO:0007669"/>
    <property type="project" value="UniProtKB-KW"/>
</dbReference>
<dbReference type="OrthoDB" id="515971at2759"/>
<organism evidence="15 16">
    <name type="scientific">Phaedon cochleariae</name>
    <name type="common">Mustard beetle</name>
    <dbReference type="NCBI Taxonomy" id="80249"/>
    <lineage>
        <taxon>Eukaryota</taxon>
        <taxon>Metazoa</taxon>
        <taxon>Ecdysozoa</taxon>
        <taxon>Arthropoda</taxon>
        <taxon>Hexapoda</taxon>
        <taxon>Insecta</taxon>
        <taxon>Pterygota</taxon>
        <taxon>Neoptera</taxon>
        <taxon>Endopterygota</taxon>
        <taxon>Coleoptera</taxon>
        <taxon>Polyphaga</taxon>
        <taxon>Cucujiformia</taxon>
        <taxon>Chrysomeloidea</taxon>
        <taxon>Chrysomelidae</taxon>
        <taxon>Chrysomelinae</taxon>
        <taxon>Chrysomelini</taxon>
        <taxon>Phaedon</taxon>
    </lineage>
</organism>
<dbReference type="PANTHER" id="PTHR21502:SF3">
    <property type="entry name" value="CILIUM ASSEMBLY PROTEIN DZIP1L"/>
    <property type="match status" value="1"/>
</dbReference>
<evidence type="ECO:0000256" key="8">
    <source>
        <dbReference type="ARBA" id="ARBA00023054"/>
    </source>
</evidence>